<feature type="region of interest" description="Disordered" evidence="1">
    <location>
        <begin position="92"/>
        <end position="121"/>
    </location>
</feature>
<proteinExistence type="predicted"/>
<dbReference type="AlphaFoldDB" id="A0A382QPX6"/>
<evidence type="ECO:0000313" key="3">
    <source>
        <dbReference type="EMBL" id="SVC87569.1"/>
    </source>
</evidence>
<protein>
    <submittedName>
        <fullName evidence="3">Uncharacterized protein</fullName>
    </submittedName>
</protein>
<organism evidence="3">
    <name type="scientific">marine metagenome</name>
    <dbReference type="NCBI Taxonomy" id="408172"/>
    <lineage>
        <taxon>unclassified sequences</taxon>
        <taxon>metagenomes</taxon>
        <taxon>ecological metagenomes</taxon>
    </lineage>
</organism>
<reference evidence="3" key="1">
    <citation type="submission" date="2018-05" db="EMBL/GenBank/DDBJ databases">
        <authorList>
            <person name="Lanie J.A."/>
            <person name="Ng W.-L."/>
            <person name="Kazmierczak K.M."/>
            <person name="Andrzejewski T.M."/>
            <person name="Davidsen T.M."/>
            <person name="Wayne K.J."/>
            <person name="Tettelin H."/>
            <person name="Glass J.I."/>
            <person name="Rusch D."/>
            <person name="Podicherti R."/>
            <person name="Tsui H.-C.T."/>
            <person name="Winkler M.E."/>
        </authorList>
    </citation>
    <scope>NUCLEOTIDE SEQUENCE</scope>
</reference>
<sequence length="165" mass="18312">MKGMLLKEEAAYPKLTRLSEGKFFLLMTSMIIGLLVLAGITFYGPRQNKEIKTTKNTPQKKRTQQAVTSIDSPRLRAFEGVPMAAILNQELNTQPNPKKKFPAIKPLSDDIPKETTSRGTAETEDLIRTTTTLAKKTPARQPSIQSGHIPGIKIKGIIFFDKESS</sequence>
<evidence type="ECO:0000256" key="1">
    <source>
        <dbReference type="SAM" id="MobiDB-lite"/>
    </source>
</evidence>
<evidence type="ECO:0000256" key="2">
    <source>
        <dbReference type="SAM" id="Phobius"/>
    </source>
</evidence>
<gene>
    <name evidence="3" type="ORF">METZ01_LOCUS340423</name>
</gene>
<keyword evidence="2" id="KW-1133">Transmembrane helix</keyword>
<feature type="transmembrane region" description="Helical" evidence="2">
    <location>
        <begin position="23"/>
        <end position="43"/>
    </location>
</feature>
<keyword evidence="2" id="KW-0812">Transmembrane</keyword>
<accession>A0A382QPX6</accession>
<name>A0A382QPX6_9ZZZZ</name>
<dbReference type="EMBL" id="UINC01116076">
    <property type="protein sequence ID" value="SVC87569.1"/>
    <property type="molecule type" value="Genomic_DNA"/>
</dbReference>
<feature type="compositionally biased region" description="Basic and acidic residues" evidence="1">
    <location>
        <begin position="107"/>
        <end position="116"/>
    </location>
</feature>
<feature type="non-terminal residue" evidence="3">
    <location>
        <position position="165"/>
    </location>
</feature>
<keyword evidence="2" id="KW-0472">Membrane</keyword>